<evidence type="ECO:0000313" key="1">
    <source>
        <dbReference type="EMBL" id="SVA70548.1"/>
    </source>
</evidence>
<accession>A0A381Y0P9</accession>
<gene>
    <name evidence="1" type="ORF">METZ01_LOCUS123402</name>
</gene>
<dbReference type="Pfam" id="PF08282">
    <property type="entry name" value="Hydrolase_3"/>
    <property type="match status" value="1"/>
</dbReference>
<dbReference type="Gene3D" id="3.40.50.1000">
    <property type="entry name" value="HAD superfamily/HAD-like"/>
    <property type="match status" value="1"/>
</dbReference>
<dbReference type="InterPro" id="IPR036412">
    <property type="entry name" value="HAD-like_sf"/>
</dbReference>
<dbReference type="Gene3D" id="3.30.1240.10">
    <property type="match status" value="1"/>
</dbReference>
<organism evidence="1">
    <name type="scientific">marine metagenome</name>
    <dbReference type="NCBI Taxonomy" id="408172"/>
    <lineage>
        <taxon>unclassified sequences</taxon>
        <taxon>metagenomes</taxon>
        <taxon>ecological metagenomes</taxon>
    </lineage>
</organism>
<proteinExistence type="predicted"/>
<dbReference type="GO" id="GO:0005829">
    <property type="term" value="C:cytosol"/>
    <property type="evidence" value="ECO:0007669"/>
    <property type="project" value="TreeGrafter"/>
</dbReference>
<sequence>MDIDGTIRGETTEPSDFVLDTLHKCHQQGAEIVAATGRSRISAFKYLEHFPMVDYVVSFQGAMISSRKKDQLVWEAPMGDHEVELAVDFLANQPVERVVYVDDFVLVESMTPWASSYGKRNGVTVVETQSFLMHKGTTYRVLAVGSHEEVIKVERAIKTLYTGKLYATRSLHNFCEILSPDAGKEKALNWLCKQMNIQPSEVVAFGNGLNDLEMIRWAGRGVAIEGGEPEALAISSETAPPVQQDGVAIYLSELLGRNLIRG</sequence>
<dbReference type="AlphaFoldDB" id="A0A381Y0P9"/>
<name>A0A381Y0P9_9ZZZZ</name>
<dbReference type="InterPro" id="IPR023214">
    <property type="entry name" value="HAD_sf"/>
</dbReference>
<reference evidence="1" key="1">
    <citation type="submission" date="2018-05" db="EMBL/GenBank/DDBJ databases">
        <authorList>
            <person name="Lanie J.A."/>
            <person name="Ng W.-L."/>
            <person name="Kazmierczak K.M."/>
            <person name="Andrzejewski T.M."/>
            <person name="Davidsen T.M."/>
            <person name="Wayne K.J."/>
            <person name="Tettelin H."/>
            <person name="Glass J.I."/>
            <person name="Rusch D."/>
            <person name="Podicherti R."/>
            <person name="Tsui H.-C.T."/>
            <person name="Winkler M.E."/>
        </authorList>
    </citation>
    <scope>NUCLEOTIDE SEQUENCE</scope>
</reference>
<dbReference type="SUPFAM" id="SSF56784">
    <property type="entry name" value="HAD-like"/>
    <property type="match status" value="1"/>
</dbReference>
<dbReference type="PANTHER" id="PTHR10000:SF8">
    <property type="entry name" value="HAD SUPERFAMILY HYDROLASE-LIKE, TYPE 3"/>
    <property type="match status" value="1"/>
</dbReference>
<dbReference type="EMBL" id="UINC01017065">
    <property type="protein sequence ID" value="SVA70548.1"/>
    <property type="molecule type" value="Genomic_DNA"/>
</dbReference>
<dbReference type="GO" id="GO:0000287">
    <property type="term" value="F:magnesium ion binding"/>
    <property type="evidence" value="ECO:0007669"/>
    <property type="project" value="TreeGrafter"/>
</dbReference>
<dbReference type="PANTHER" id="PTHR10000">
    <property type="entry name" value="PHOSPHOSERINE PHOSPHATASE"/>
    <property type="match status" value="1"/>
</dbReference>
<dbReference type="GO" id="GO:0016791">
    <property type="term" value="F:phosphatase activity"/>
    <property type="evidence" value="ECO:0007669"/>
    <property type="project" value="TreeGrafter"/>
</dbReference>
<protein>
    <submittedName>
        <fullName evidence="1">Uncharacterized protein</fullName>
    </submittedName>
</protein>